<name>A0AC58TG54_TOBAC</name>
<reference evidence="1" key="1">
    <citation type="journal article" date="2014" name="Nat. Commun.">
        <title>The tobacco genome sequence and its comparison with those of tomato and potato.</title>
        <authorList>
            <person name="Sierro N."/>
            <person name="Battey J.N."/>
            <person name="Ouadi S."/>
            <person name="Bakaher N."/>
            <person name="Bovet L."/>
            <person name="Willig A."/>
            <person name="Goepfert S."/>
            <person name="Peitsch M.C."/>
            <person name="Ivanov N.V."/>
        </authorList>
    </citation>
    <scope>NUCLEOTIDE SEQUENCE [LARGE SCALE GENOMIC DNA]</scope>
</reference>
<keyword evidence="1" id="KW-1185">Reference proteome</keyword>
<evidence type="ECO:0000313" key="2">
    <source>
        <dbReference type="RefSeq" id="XP_075096209.1"/>
    </source>
</evidence>
<organism evidence="1 2">
    <name type="scientific">Nicotiana tabacum</name>
    <name type="common">Common tobacco</name>
    <dbReference type="NCBI Taxonomy" id="4097"/>
    <lineage>
        <taxon>Eukaryota</taxon>
        <taxon>Viridiplantae</taxon>
        <taxon>Streptophyta</taxon>
        <taxon>Embryophyta</taxon>
        <taxon>Tracheophyta</taxon>
        <taxon>Spermatophyta</taxon>
        <taxon>Magnoliopsida</taxon>
        <taxon>eudicotyledons</taxon>
        <taxon>Gunneridae</taxon>
        <taxon>Pentapetalae</taxon>
        <taxon>asterids</taxon>
        <taxon>lamiids</taxon>
        <taxon>Solanales</taxon>
        <taxon>Solanaceae</taxon>
        <taxon>Nicotianoideae</taxon>
        <taxon>Nicotianeae</taxon>
        <taxon>Nicotiana</taxon>
    </lineage>
</organism>
<evidence type="ECO:0000313" key="1">
    <source>
        <dbReference type="Proteomes" id="UP000790787"/>
    </source>
</evidence>
<accession>A0AC58TG54</accession>
<reference evidence="2" key="2">
    <citation type="submission" date="2025-08" db="UniProtKB">
        <authorList>
            <consortium name="RefSeq"/>
        </authorList>
    </citation>
    <scope>IDENTIFICATION</scope>
    <source>
        <tissue evidence="2">Leaf</tissue>
    </source>
</reference>
<protein>
    <submittedName>
        <fullName evidence="2">Uncharacterized protein LOC142174329</fullName>
    </submittedName>
</protein>
<sequence length="860" mass="96505">MTINDAENLENGTGVPVIQVDASTTQPAPGSTPVMDHNHPLYLHATDVSGISLISLQLTGAENYSLWSKYMRIALLGRNKLGFVDGSWKKENFREELWLTQGTASVATYFTKLKELWVELEALGPLPECKCDKSREFVLYLQRQKLYQFLMGLNDNYLQARSQILLMIPLSSVNQAYAMIVSDEAQKAMGAASNSVGLLGTMPNLDPTTMYSKTGYQNQRFRKTSNLYCDHCKMRNYTKENCYKLKGYLQDSRFKRKEGSGGSSAAYNVLSQEENDQMTQLDNQGNNKVSRIHYTDTPSQVTQVPGQITQTRVCAFTHSQYDQIVQMLNQSHQQSTNSRTGSSANVAGIEPCICSSKVMLISKILKDRIIDTGATNHMVSDINVLDRASLLKSTNGKNVQLPNGEVSKYLYNSKVKEIGKEDDGLYLLSNKSTGKLGGTGLNAHEVTVNIAEIDKLQPRTRTSVLMGYSEVQKGYILYDITNKCFFVNRDVSFREDTSSSYQESSRNQQLQTPIAVPLAEITTEIQSTLQSQISAYIQPMPQITRAPIVQQLSSQPVSKQKPKVELTRKSTRTYRPPIWKKNFISLSLHNKANYPISNYISYNNISPKYTAFLAAFSSVTEPQSYTEAAQDPSWIEAMQAEIKALQENNTWEIVNLPEGKKPIRCKWIYKVKYKATGEVEKVKARLVAKNYSQQEGDLTDEIYMTLPQGFQSQGETKRTDRGTTVVLIYVDDMLITGDSLELIQDTKVALQKAFKIKDLGELKYFLGIEFARSEKGILMHQRKYALALISKLGLLAAKPIGTPMDSDSKLTTKEYDEHLSLVSITKDEVISGIGSYQRLIGKLLYLTVTRPDIAFSVQNL</sequence>
<dbReference type="RefSeq" id="XP_075096209.1">
    <property type="nucleotide sequence ID" value="XM_075240108.1"/>
</dbReference>
<gene>
    <name evidence="2" type="primary">LOC142174329</name>
</gene>
<dbReference type="Proteomes" id="UP000790787">
    <property type="component" value="Chromosome 20"/>
</dbReference>
<proteinExistence type="predicted"/>